<keyword evidence="11" id="KW-1185">Reference proteome</keyword>
<dbReference type="GO" id="GO:0005634">
    <property type="term" value="C:nucleus"/>
    <property type="evidence" value="ECO:0007669"/>
    <property type="project" value="TreeGrafter"/>
</dbReference>
<dbReference type="InterPro" id="IPR046341">
    <property type="entry name" value="SET_dom_sf"/>
</dbReference>
<dbReference type="PROSITE" id="PS50865">
    <property type="entry name" value="ZF_MYND_2"/>
    <property type="match status" value="1"/>
</dbReference>
<dbReference type="EMBL" id="MAYM02002315">
    <property type="protein sequence ID" value="RLM96823.1"/>
    <property type="molecule type" value="Genomic_DNA"/>
</dbReference>
<dbReference type="PANTHER" id="PTHR12197:SF251">
    <property type="entry name" value="EG:BACR7C10.4 PROTEIN"/>
    <property type="match status" value="1"/>
</dbReference>
<gene>
    <name evidence="9" type="ORF">BBI17_000260</name>
    <name evidence="10" type="ORF">BBO99_00000158</name>
    <name evidence="8" type="ORF">JM16_000274</name>
    <name evidence="7" type="ORF">JM18_000382</name>
</gene>
<evidence type="ECO:0000256" key="1">
    <source>
        <dbReference type="ARBA" id="ARBA00022723"/>
    </source>
</evidence>
<dbReference type="SUPFAM" id="SSF144232">
    <property type="entry name" value="HIT/MYND zinc finger-like"/>
    <property type="match status" value="1"/>
</dbReference>
<dbReference type="Gene3D" id="2.170.270.10">
    <property type="entry name" value="SET domain"/>
    <property type="match status" value="1"/>
</dbReference>
<dbReference type="EMBL" id="JPWU03000018">
    <property type="protein sequence ID" value="KAG2531517.1"/>
    <property type="molecule type" value="Genomic_DNA"/>
</dbReference>
<dbReference type="EMBL" id="MBDN02000004">
    <property type="protein sequence ID" value="RLN85820.1"/>
    <property type="molecule type" value="Genomic_DNA"/>
</dbReference>
<feature type="transmembrane region" description="Helical" evidence="5">
    <location>
        <begin position="805"/>
        <end position="829"/>
    </location>
</feature>
<dbReference type="Gene3D" id="1.10.220.160">
    <property type="match status" value="1"/>
</dbReference>
<keyword evidence="5" id="KW-0472">Membrane</keyword>
<keyword evidence="2 4" id="KW-0863">Zinc-finger</keyword>
<keyword evidence="5" id="KW-0812">Transmembrane</keyword>
<dbReference type="AlphaFoldDB" id="A0A3R7K492"/>
<dbReference type="CDD" id="cd20071">
    <property type="entry name" value="SET_SMYD"/>
    <property type="match status" value="1"/>
</dbReference>
<proteinExistence type="predicted"/>
<dbReference type="Proteomes" id="UP000785171">
    <property type="component" value="Unassembled WGS sequence"/>
</dbReference>
<name>A0A3R7K492_9STRA</name>
<evidence type="ECO:0000256" key="3">
    <source>
        <dbReference type="ARBA" id="ARBA00022833"/>
    </source>
</evidence>
<dbReference type="InterPro" id="IPR001214">
    <property type="entry name" value="SET_dom"/>
</dbReference>
<dbReference type="InterPro" id="IPR050869">
    <property type="entry name" value="H3K4_H4K5_MeTrfase"/>
</dbReference>
<keyword evidence="5" id="KW-1133">Transmembrane helix</keyword>
<dbReference type="Proteomes" id="UP000285624">
    <property type="component" value="Unassembled WGS sequence"/>
</dbReference>
<dbReference type="Pfam" id="PF01753">
    <property type="entry name" value="zf-MYND"/>
    <property type="match status" value="1"/>
</dbReference>
<dbReference type="EMBL" id="JPWV03000003">
    <property type="protein sequence ID" value="KAG2532679.1"/>
    <property type="molecule type" value="Genomic_DNA"/>
</dbReference>
<dbReference type="SUPFAM" id="SSF82199">
    <property type="entry name" value="SET domain"/>
    <property type="match status" value="1"/>
</dbReference>
<dbReference type="Pfam" id="PF00856">
    <property type="entry name" value="SET"/>
    <property type="match status" value="1"/>
</dbReference>
<evidence type="ECO:0000313" key="10">
    <source>
        <dbReference type="EMBL" id="RLN85820.1"/>
    </source>
</evidence>
<feature type="transmembrane region" description="Helical" evidence="5">
    <location>
        <begin position="712"/>
        <end position="732"/>
    </location>
</feature>
<evidence type="ECO:0000259" key="6">
    <source>
        <dbReference type="PROSITE" id="PS50865"/>
    </source>
</evidence>
<keyword evidence="3" id="KW-0862">Zinc</keyword>
<dbReference type="PANTHER" id="PTHR12197">
    <property type="entry name" value="HISTONE-LYSINE N-METHYLTRANSFERASE SMYD"/>
    <property type="match status" value="1"/>
</dbReference>
<dbReference type="Gene3D" id="6.10.140.2220">
    <property type="match status" value="1"/>
</dbReference>
<evidence type="ECO:0000313" key="8">
    <source>
        <dbReference type="EMBL" id="KAG2532679.1"/>
    </source>
</evidence>
<reference evidence="7" key="1">
    <citation type="journal article" date="2015" name="Genom Data">
        <title>Genome sequences of six Phytophthora species associated with forests in New Zealand.</title>
        <authorList>
            <person name="Studholme D.J."/>
            <person name="McDougal R.L."/>
            <person name="Sambles C."/>
            <person name="Hansen E."/>
            <person name="Hardy G."/>
            <person name="Grant M."/>
            <person name="Ganley R.J."/>
            <person name="Williams N.M."/>
        </authorList>
    </citation>
    <scope>NUCLEOTIDE SEQUENCE</scope>
    <source>
        <strain evidence="8">NZFS 2646</strain>
        <strain evidence="7">NZFS 3630</strain>
    </source>
</reference>
<sequence length="964" mass="107459">MGRFIVTKQRIRAGERAFQATAFAVVIRQSLASRQCHWCFSVLRKKALQCGDCQFARYCSRDCLTADAMLHDFQCQVLRELKCRTDGEDVETVRLALAVLSMEIFVGNRNALELLVNNRRQDGGDEEMRSMVKMIVEMTGRVLNVKHVHHTLERVRSNAHPLYLDGVTCVGTGVFPEAAMALNHSCLPNVVPSFDPRTRTLAFHAIADIPRGHAVECAYIDLLQSRKRRQSLLADGFGFDCVCQRCSDEAMDKGIKTVQCPATEGEEDEKVMEQFMLQANMPTLQKRGRYHQKKIKKPCYFLGLFWNSASNTASLVYGQRPVAGGMAEIIGTNDRPNTDRLLACVLEGSDYKPKLLNDVLGTSDASVIPATSEPQVNGYRVVRHEGAKLSDDAYATYTDTCALISSTLDMILDTCNTALGYNVTRNALRVVVDGERAPGSNSDTMQLIADSLPVVIMPYWDSAPFARYAVPGWDGSACMLRLTGKYIDSTQTDGIPSMIAVNREVREAKTKEWLNSPDGKWRHGWFHVGNGDESETSYFSDVISTDPTSIDGLTRREFNTLTKEELDCIDNSDICLDASIMQTWGDKFSSEEQELHISSITIASAEHFGFFFYSSIHLRTVRANYDWETLIANVSLGMLLVRWIIAMVSLHRGFLQGHSEWFIGGLGCVAGSRSFNMLPITLLPHLKVVIASFWTAGCYFEGDQAALSESWFTVYLGLAEFCLVYYSLLNIFSKVTRRRITDMFFTPTLVLLCILHRCRIALACSRWLAGVDGRVTTIVSSTEMQELYLVDFFTSSIGPRMDGNLALLMALKLLLVGLNLLPLAFATYIPSVQQPDTGLKGVERALAIRASNVGGLGHSPVYIYGDKAKGGQMKIALNSYELVRLGYVVFGGQFLLTFDAWDVIMNTAVLHRVHHLWNYRVVLFPLCDKDGCAVVGERPVVCRLDDARLDGIPFWSIAAQPVRC</sequence>
<protein>
    <recommendedName>
        <fullName evidence="6">MYND-type domain-containing protein</fullName>
    </recommendedName>
</protein>
<feature type="domain" description="MYND-type" evidence="6">
    <location>
        <begin position="36"/>
        <end position="75"/>
    </location>
</feature>
<evidence type="ECO:0000256" key="2">
    <source>
        <dbReference type="ARBA" id="ARBA00022771"/>
    </source>
</evidence>
<evidence type="ECO:0000313" key="7">
    <source>
        <dbReference type="EMBL" id="KAG2531517.1"/>
    </source>
</evidence>
<reference evidence="11 12" key="2">
    <citation type="submission" date="2018-07" db="EMBL/GenBank/DDBJ databases">
        <title>Genome sequencing of oomycete isolates from Chile give support for New Zealand origin for Phytophthora kernoviae and make available the first Nothophytophthora sp. genome.</title>
        <authorList>
            <person name="Studholme D.J."/>
            <person name="Sanfuentes E."/>
            <person name="Panda P."/>
            <person name="Hill R."/>
            <person name="Sambles C."/>
            <person name="Grant M."/>
            <person name="Williams N.M."/>
            <person name="Mcdougal R.L."/>
        </authorList>
    </citation>
    <scope>NUCLEOTIDE SEQUENCE [LARGE SCALE GENOMIC DNA]</scope>
    <source>
        <strain evidence="9">Chile2</strain>
        <strain evidence="10">Chile4</strain>
    </source>
</reference>
<dbReference type="Proteomes" id="UP000285883">
    <property type="component" value="Unassembled WGS sequence"/>
</dbReference>
<evidence type="ECO:0000313" key="12">
    <source>
        <dbReference type="Proteomes" id="UP000285883"/>
    </source>
</evidence>
<accession>A0A3R7K492</accession>
<dbReference type="Proteomes" id="UP000792063">
    <property type="component" value="Unassembled WGS sequence"/>
</dbReference>
<evidence type="ECO:0000256" key="4">
    <source>
        <dbReference type="PROSITE-ProRule" id="PRU00134"/>
    </source>
</evidence>
<evidence type="ECO:0000313" key="9">
    <source>
        <dbReference type="EMBL" id="RLM96823.1"/>
    </source>
</evidence>
<keyword evidence="1" id="KW-0479">Metal-binding</keyword>
<evidence type="ECO:0000256" key="5">
    <source>
        <dbReference type="SAM" id="Phobius"/>
    </source>
</evidence>
<dbReference type="STRING" id="325452.A0A3R7K492"/>
<comment type="caution">
    <text evidence="10">The sequence shown here is derived from an EMBL/GenBank/DDBJ whole genome shotgun (WGS) entry which is preliminary data.</text>
</comment>
<organism evidence="10 11">
    <name type="scientific">Phytophthora kernoviae</name>
    <dbReference type="NCBI Taxonomy" id="325452"/>
    <lineage>
        <taxon>Eukaryota</taxon>
        <taxon>Sar</taxon>
        <taxon>Stramenopiles</taxon>
        <taxon>Oomycota</taxon>
        <taxon>Peronosporomycetes</taxon>
        <taxon>Peronosporales</taxon>
        <taxon>Peronosporaceae</taxon>
        <taxon>Phytophthora</taxon>
    </lineage>
</organism>
<dbReference type="GO" id="GO:0008270">
    <property type="term" value="F:zinc ion binding"/>
    <property type="evidence" value="ECO:0007669"/>
    <property type="project" value="UniProtKB-KW"/>
</dbReference>
<dbReference type="PROSITE" id="PS01360">
    <property type="entry name" value="ZF_MYND_1"/>
    <property type="match status" value="1"/>
</dbReference>
<reference evidence="7" key="3">
    <citation type="submission" date="2020-06" db="EMBL/GenBank/DDBJ databases">
        <authorList>
            <person name="Studholme D.J."/>
        </authorList>
    </citation>
    <scope>NUCLEOTIDE SEQUENCE</scope>
    <source>
        <strain evidence="8">NZFS 2646</strain>
        <strain evidence="7">NZFS 3630</strain>
    </source>
</reference>
<dbReference type="InterPro" id="IPR002893">
    <property type="entry name" value="Znf_MYND"/>
</dbReference>
<evidence type="ECO:0000313" key="11">
    <source>
        <dbReference type="Proteomes" id="UP000285624"/>
    </source>
</evidence>